<accession>A0AA91T2W2</accession>
<dbReference type="SMART" id="SM00647">
    <property type="entry name" value="IBR"/>
    <property type="match status" value="2"/>
</dbReference>
<dbReference type="Proteomes" id="UP000195602">
    <property type="component" value="Unassembled WGS sequence"/>
</dbReference>
<feature type="domain" description="RING-type" evidence="11">
    <location>
        <begin position="131"/>
        <end position="172"/>
    </location>
</feature>
<gene>
    <name evidence="13" type="ORF">A9F13_04g01133</name>
</gene>
<keyword evidence="6 9" id="KW-0863">Zinc-finger</keyword>
<feature type="domain" description="RING-type" evidence="12">
    <location>
        <begin position="127"/>
        <end position="390"/>
    </location>
</feature>
<dbReference type="FunFam" id="1.20.120.1750:FF:000002">
    <property type="entry name" value="RBR-type E3 ubiquitin transferase"/>
    <property type="match status" value="1"/>
</dbReference>
<dbReference type="SMART" id="SM00184">
    <property type="entry name" value="RING"/>
    <property type="match status" value="1"/>
</dbReference>
<evidence type="ECO:0000256" key="3">
    <source>
        <dbReference type="ARBA" id="ARBA00022679"/>
    </source>
</evidence>
<dbReference type="InterPro" id="IPR044066">
    <property type="entry name" value="TRIAD_supradom"/>
</dbReference>
<keyword evidence="7" id="KW-0833">Ubl conjugation pathway</keyword>
<dbReference type="InterPro" id="IPR002867">
    <property type="entry name" value="IBR_dom"/>
</dbReference>
<evidence type="ECO:0000256" key="1">
    <source>
        <dbReference type="ARBA" id="ARBA00001798"/>
    </source>
</evidence>
<dbReference type="InterPro" id="IPR047556">
    <property type="entry name" value="Rcat_RBR_TRIAD1"/>
</dbReference>
<evidence type="ECO:0000256" key="10">
    <source>
        <dbReference type="SAM" id="MobiDB-lite"/>
    </source>
</evidence>
<dbReference type="Gene3D" id="3.30.40.10">
    <property type="entry name" value="Zinc/RING finger domain, C3HC4 (zinc finger)"/>
    <property type="match status" value="1"/>
</dbReference>
<dbReference type="Pfam" id="PF19422">
    <property type="entry name" value="Ariadne"/>
    <property type="match status" value="1"/>
</dbReference>
<comment type="caution">
    <text evidence="13">The sequence shown here is derived from an EMBL/GenBank/DDBJ whole genome shotgun (WGS) entry which is preliminary data.</text>
</comment>
<keyword evidence="4" id="KW-0479">Metal-binding</keyword>
<evidence type="ECO:0000256" key="8">
    <source>
        <dbReference type="ARBA" id="ARBA00022833"/>
    </source>
</evidence>
<evidence type="ECO:0000256" key="7">
    <source>
        <dbReference type="ARBA" id="ARBA00022786"/>
    </source>
</evidence>
<dbReference type="InterPro" id="IPR018957">
    <property type="entry name" value="Znf_C3HC4_RING-type"/>
</dbReference>
<proteinExistence type="predicted"/>
<dbReference type="Pfam" id="PF01485">
    <property type="entry name" value="IBR"/>
    <property type="match status" value="1"/>
</dbReference>
<sequence length="567" mass="64688">MSDSEISFDYDDDSLQSGSEFSDDPPSSLAAPSSQIPPRKSPNFLSSFMFRPTRVSGYILEHFLTPAKALHALLPDFSMDELLVMLQYKKWSASEVTSDYYENWPKLRKSCGLPEERGVSHRLRDQVPFLCPICCEDSVTDVFSLLCGHEYCLPCYSQYVKASTRKGSLIRCMDVECNFAIVPSDVEFLLRASVAAPEPEADVSSESSASISSYDQQFEKLDLSGRLVAHEPREPLLENAYLVSAASLDIDSRHEQYRWCPAVDCTGLAELVVNPRKDDFEFSSDIDLANVAIVSCPNSHEFCFDCQYENHLPCPCWLVKKWVKRCEDDSETANWIEANTQSCPRCHTQIEKNGGCNHMKCQKCTLEFCWICLGDWAVHQSAYWKCNRYDPKEVEQVKKKRSDKQASLSRYLHFYKRFCVHQKSMQGDEKTLRSVHRCMLSYMKAQRLSSAKSVSWNDVQYLSDAIRSLSSGRKTLMWTYAFAFYLEKSNFAEIFEGMQDFLTKTVEDLSSLFEELDGVNGSEAVSRITKRKSDIVNLSALVTRRQHLLLECAHTGLLQGQLAFREL</sequence>
<dbReference type="GO" id="GO:0008270">
    <property type="term" value="F:zinc ion binding"/>
    <property type="evidence" value="ECO:0007669"/>
    <property type="project" value="UniProtKB-KW"/>
</dbReference>
<evidence type="ECO:0000313" key="13">
    <source>
        <dbReference type="EMBL" id="OVF09634.1"/>
    </source>
</evidence>
<keyword evidence="5" id="KW-0677">Repeat</keyword>
<dbReference type="InterPro" id="IPR045840">
    <property type="entry name" value="Ariadne"/>
</dbReference>
<name>A0AA91T2W2_CLALS</name>
<comment type="catalytic activity">
    <reaction evidence="1">
        <text>[E2 ubiquitin-conjugating enzyme]-S-ubiquitinyl-L-cysteine + [acceptor protein]-L-lysine = [E2 ubiquitin-conjugating enzyme]-L-cysteine + [acceptor protein]-N(6)-ubiquitinyl-L-lysine.</text>
        <dbReference type="EC" id="2.3.2.31"/>
    </reaction>
</comment>
<feature type="compositionally biased region" description="Low complexity" evidence="10">
    <location>
        <begin position="24"/>
        <end position="38"/>
    </location>
</feature>
<dbReference type="CDD" id="cd20360">
    <property type="entry name" value="Rcat_RBR_TRIAD1"/>
    <property type="match status" value="1"/>
</dbReference>
<dbReference type="EC" id="2.3.2.31" evidence="2"/>
<evidence type="ECO:0000256" key="2">
    <source>
        <dbReference type="ARBA" id="ARBA00012251"/>
    </source>
</evidence>
<dbReference type="AlphaFoldDB" id="A0AA91T2W2"/>
<dbReference type="GO" id="GO:0016567">
    <property type="term" value="P:protein ubiquitination"/>
    <property type="evidence" value="ECO:0007669"/>
    <property type="project" value="InterPro"/>
</dbReference>
<keyword evidence="8" id="KW-0862">Zinc</keyword>
<feature type="compositionally biased region" description="Acidic residues" evidence="10">
    <location>
        <begin position="1"/>
        <end position="14"/>
    </location>
</feature>
<dbReference type="PANTHER" id="PTHR11685">
    <property type="entry name" value="RBR FAMILY RING FINGER AND IBR DOMAIN-CONTAINING"/>
    <property type="match status" value="1"/>
</dbReference>
<evidence type="ECO:0000256" key="9">
    <source>
        <dbReference type="PROSITE-ProRule" id="PRU00175"/>
    </source>
</evidence>
<dbReference type="PROSITE" id="PS51873">
    <property type="entry name" value="TRIAD"/>
    <property type="match status" value="1"/>
</dbReference>
<evidence type="ECO:0000256" key="6">
    <source>
        <dbReference type="ARBA" id="ARBA00022771"/>
    </source>
</evidence>
<dbReference type="Pfam" id="PF22191">
    <property type="entry name" value="IBR_1"/>
    <property type="match status" value="1"/>
</dbReference>
<evidence type="ECO:0000256" key="4">
    <source>
        <dbReference type="ARBA" id="ARBA00022723"/>
    </source>
</evidence>
<keyword evidence="3" id="KW-0808">Transferase</keyword>
<dbReference type="PROSITE" id="PS50089">
    <property type="entry name" value="ZF_RING_2"/>
    <property type="match status" value="1"/>
</dbReference>
<dbReference type="Pfam" id="PF00097">
    <property type="entry name" value="zf-C3HC4"/>
    <property type="match status" value="1"/>
</dbReference>
<evidence type="ECO:0000259" key="11">
    <source>
        <dbReference type="PROSITE" id="PS50089"/>
    </source>
</evidence>
<reference evidence="13 14" key="1">
    <citation type="submission" date="2017-04" db="EMBL/GenBank/DDBJ databases">
        <title>Draft genome of the yeast Clavispora lusitaniae type strain CBS 6936.</title>
        <authorList>
            <person name="Durrens P."/>
            <person name="Klopp C."/>
            <person name="Biteau N."/>
            <person name="Fitton-Ouhabi V."/>
            <person name="Dementhon K."/>
            <person name="Accoceberry I."/>
            <person name="Sherman D.J."/>
            <person name="Noel T."/>
        </authorList>
    </citation>
    <scope>NUCLEOTIDE SEQUENCE [LARGE SCALE GENOMIC DNA]</scope>
    <source>
        <strain evidence="13 14">CBS 6936</strain>
    </source>
</reference>
<organism evidence="13 14">
    <name type="scientific">Clavispora lusitaniae</name>
    <name type="common">Candida lusitaniae</name>
    <dbReference type="NCBI Taxonomy" id="36911"/>
    <lineage>
        <taxon>Eukaryota</taxon>
        <taxon>Fungi</taxon>
        <taxon>Dikarya</taxon>
        <taxon>Ascomycota</taxon>
        <taxon>Saccharomycotina</taxon>
        <taxon>Pichiomycetes</taxon>
        <taxon>Metschnikowiaceae</taxon>
        <taxon>Clavispora</taxon>
    </lineage>
</organism>
<evidence type="ECO:0000259" key="12">
    <source>
        <dbReference type="PROSITE" id="PS51873"/>
    </source>
</evidence>
<dbReference type="InterPro" id="IPR013083">
    <property type="entry name" value="Znf_RING/FYVE/PHD"/>
</dbReference>
<dbReference type="InterPro" id="IPR017907">
    <property type="entry name" value="Znf_RING_CS"/>
</dbReference>
<dbReference type="SUPFAM" id="SSF57850">
    <property type="entry name" value="RING/U-box"/>
    <property type="match status" value="2"/>
</dbReference>
<protein>
    <recommendedName>
        <fullName evidence="2">RBR-type E3 ubiquitin transferase</fullName>
        <ecNumber evidence="2">2.3.2.31</ecNumber>
    </recommendedName>
</protein>
<evidence type="ECO:0000256" key="5">
    <source>
        <dbReference type="ARBA" id="ARBA00022737"/>
    </source>
</evidence>
<evidence type="ECO:0000313" key="14">
    <source>
        <dbReference type="Proteomes" id="UP000195602"/>
    </source>
</evidence>
<dbReference type="EMBL" id="LYUB02000004">
    <property type="protein sequence ID" value="OVF09634.1"/>
    <property type="molecule type" value="Genomic_DNA"/>
</dbReference>
<dbReference type="InterPro" id="IPR001841">
    <property type="entry name" value="Znf_RING"/>
</dbReference>
<dbReference type="InterPro" id="IPR031127">
    <property type="entry name" value="E3_UB_ligase_RBR"/>
</dbReference>
<dbReference type="GO" id="GO:0061630">
    <property type="term" value="F:ubiquitin protein ligase activity"/>
    <property type="evidence" value="ECO:0007669"/>
    <property type="project" value="UniProtKB-EC"/>
</dbReference>
<dbReference type="Gene3D" id="1.20.120.1750">
    <property type="match status" value="1"/>
</dbReference>
<dbReference type="KEGG" id="clus:A9F13_04g01133"/>
<feature type="region of interest" description="Disordered" evidence="10">
    <location>
        <begin position="1"/>
        <end position="38"/>
    </location>
</feature>
<dbReference type="PROSITE" id="PS00518">
    <property type="entry name" value="ZF_RING_1"/>
    <property type="match status" value="1"/>
</dbReference>